<feature type="transmembrane region" description="Helical" evidence="4">
    <location>
        <begin position="295"/>
        <end position="316"/>
    </location>
</feature>
<organism evidence="6 7">
    <name type="scientific">Paenibacillus chungangensis</name>
    <dbReference type="NCBI Taxonomy" id="696535"/>
    <lineage>
        <taxon>Bacteria</taxon>
        <taxon>Bacillati</taxon>
        <taxon>Bacillota</taxon>
        <taxon>Bacilli</taxon>
        <taxon>Bacillales</taxon>
        <taxon>Paenibacillaceae</taxon>
        <taxon>Paenibacillus</taxon>
    </lineage>
</organism>
<keyword evidence="4" id="KW-0472">Membrane</keyword>
<keyword evidence="7" id="KW-1185">Reference proteome</keyword>
<evidence type="ECO:0000313" key="7">
    <source>
        <dbReference type="Proteomes" id="UP001596989"/>
    </source>
</evidence>
<evidence type="ECO:0000256" key="3">
    <source>
        <dbReference type="ARBA" id="ARBA00023163"/>
    </source>
</evidence>
<reference evidence="7" key="1">
    <citation type="journal article" date="2019" name="Int. J. Syst. Evol. Microbiol.">
        <title>The Global Catalogue of Microorganisms (GCM) 10K type strain sequencing project: providing services to taxonomists for standard genome sequencing and annotation.</title>
        <authorList>
            <consortium name="The Broad Institute Genomics Platform"/>
            <consortium name="The Broad Institute Genome Sequencing Center for Infectious Disease"/>
            <person name="Wu L."/>
            <person name="Ma J."/>
        </authorList>
    </citation>
    <scope>NUCLEOTIDE SEQUENCE [LARGE SCALE GENOMIC DNA]</scope>
    <source>
        <strain evidence="7">CCUG 59129</strain>
    </source>
</reference>
<gene>
    <name evidence="6" type="ORF">ACFQ2I_01380</name>
</gene>
<dbReference type="InterPro" id="IPR018060">
    <property type="entry name" value="HTH_AraC"/>
</dbReference>
<evidence type="ECO:0000259" key="5">
    <source>
        <dbReference type="PROSITE" id="PS01124"/>
    </source>
</evidence>
<dbReference type="PANTHER" id="PTHR43280:SF2">
    <property type="entry name" value="HTH-TYPE TRANSCRIPTIONAL REGULATOR EXSA"/>
    <property type="match status" value="1"/>
</dbReference>
<accession>A0ABW3HKJ0</accession>
<evidence type="ECO:0000256" key="1">
    <source>
        <dbReference type="ARBA" id="ARBA00023015"/>
    </source>
</evidence>
<keyword evidence="2" id="KW-0238">DNA-binding</keyword>
<keyword evidence="1" id="KW-0805">Transcription regulation</keyword>
<evidence type="ECO:0000256" key="2">
    <source>
        <dbReference type="ARBA" id="ARBA00023125"/>
    </source>
</evidence>
<dbReference type="Proteomes" id="UP001596989">
    <property type="component" value="Unassembled WGS sequence"/>
</dbReference>
<dbReference type="InterPro" id="IPR018062">
    <property type="entry name" value="HTH_AraC-typ_CS"/>
</dbReference>
<dbReference type="Pfam" id="PF12833">
    <property type="entry name" value="HTH_18"/>
    <property type="match status" value="1"/>
</dbReference>
<dbReference type="InterPro" id="IPR009057">
    <property type="entry name" value="Homeodomain-like_sf"/>
</dbReference>
<dbReference type="RefSeq" id="WP_377561658.1">
    <property type="nucleotide sequence ID" value="NZ_JBHTJZ010000004.1"/>
</dbReference>
<dbReference type="Gene3D" id="1.10.10.60">
    <property type="entry name" value="Homeodomain-like"/>
    <property type="match status" value="2"/>
</dbReference>
<comment type="caution">
    <text evidence="6">The sequence shown here is derived from an EMBL/GenBank/DDBJ whole genome shotgun (WGS) entry which is preliminary data.</text>
</comment>
<dbReference type="SMART" id="SM00342">
    <property type="entry name" value="HTH_ARAC"/>
    <property type="match status" value="1"/>
</dbReference>
<feature type="transmembrane region" description="Helical" evidence="4">
    <location>
        <begin position="6"/>
        <end position="30"/>
    </location>
</feature>
<protein>
    <submittedName>
        <fullName evidence="6">Helix-turn-helix domain-containing protein</fullName>
    </submittedName>
</protein>
<proteinExistence type="predicted"/>
<dbReference type="PROSITE" id="PS00041">
    <property type="entry name" value="HTH_ARAC_FAMILY_1"/>
    <property type="match status" value="1"/>
</dbReference>
<sequence>MQWNLYTKYMLAFLFILCLPIATLGSFLYIGAADSLREEIEDAGQVRLKQAMDTLDQYYLSLVSTTLLLSTDPRLTPYQLRSDTFSKIQAIHELSRYKLGNVYLEDVLFHISGDSLIYTAEGVLNQQTFAEKYILSGVQETESYLRQLLNAKSPYVRPADILQSKPGVAPEKTILSVGMPFPMNTISPNGIVVYLINREKLFNSIMPILGEFKGNVLLYNENNQLLTSYPQDSQLDQEFMSQMLGMTLKSSKHAELVQVNNYSVSWIRSSTTGWTCITILQKDQFYSRVLKLNSLITYLLLIVALLGILIAGYLAYRFYKPVQHIVHRIRGDFERASSIPVRKEFEFIIQSIDKMALSRQELIGRMESQRQWIHDQFLVMLLRGDFVEEEDIRAFKTKHQLTLTGNSFVVFSLTFKQTERQVVRKALNSMQAVITDNIYLYPIEYPRGKLVCIAGLHNGLQSPENVTERAAQLVQSLFHQHVGEYPTVSSGNAYVTYKSIHHSYIEVMAADEYTPKFPVGSLIRFQDILTWDDKESSTTWYSPANKATLLQSIKQGDEALATESLRLITSEISNLGSVLMSKCMTSDLINAVYKLLHELTFPGSAEEIRQLLAINDIVILENELTTLVSRMCEHVNTRQTTETNELKLKVVAYMRENFANYDFNLDQAAEHFEVSTSYLSRFIKEHTGITFSDYIFELRLEHVKNELMHTNKSIKDIIQGVGYINVSYFIERFKKREGVTPGEYRKSSYQSS</sequence>
<keyword evidence="4" id="KW-0812">Transmembrane</keyword>
<feature type="domain" description="HTH araC/xylS-type" evidence="5">
    <location>
        <begin position="648"/>
        <end position="747"/>
    </location>
</feature>
<keyword evidence="4" id="KW-1133">Transmembrane helix</keyword>
<evidence type="ECO:0000256" key="4">
    <source>
        <dbReference type="SAM" id="Phobius"/>
    </source>
</evidence>
<dbReference type="PANTHER" id="PTHR43280">
    <property type="entry name" value="ARAC-FAMILY TRANSCRIPTIONAL REGULATOR"/>
    <property type="match status" value="1"/>
</dbReference>
<dbReference type="EMBL" id="JBHTJZ010000004">
    <property type="protein sequence ID" value="MFD0958033.1"/>
    <property type="molecule type" value="Genomic_DNA"/>
</dbReference>
<dbReference type="PROSITE" id="PS01124">
    <property type="entry name" value="HTH_ARAC_FAMILY_2"/>
    <property type="match status" value="1"/>
</dbReference>
<keyword evidence="3" id="KW-0804">Transcription</keyword>
<evidence type="ECO:0000313" key="6">
    <source>
        <dbReference type="EMBL" id="MFD0958033.1"/>
    </source>
</evidence>
<name>A0ABW3HKJ0_9BACL</name>
<dbReference type="SUPFAM" id="SSF46689">
    <property type="entry name" value="Homeodomain-like"/>
    <property type="match status" value="1"/>
</dbReference>